<evidence type="ECO:0000313" key="2">
    <source>
        <dbReference type="EMBL" id="SHH27889.1"/>
    </source>
</evidence>
<accession>A0A1M5RNX5</accession>
<reference evidence="2 3" key="1">
    <citation type="submission" date="2016-11" db="EMBL/GenBank/DDBJ databases">
        <authorList>
            <person name="Jaros S."/>
            <person name="Januszkiewicz K."/>
            <person name="Wedrychowicz H."/>
        </authorList>
    </citation>
    <scope>NUCLEOTIDE SEQUENCE [LARGE SCALE GENOMIC DNA]</scope>
    <source>
        <strain evidence="2 3">DSM 28715</strain>
    </source>
</reference>
<name>A0A1M5RNX5_9RHOB</name>
<organism evidence="2 3">
    <name type="scientific">Cognatiyoonia sediminum</name>
    <dbReference type="NCBI Taxonomy" id="1508389"/>
    <lineage>
        <taxon>Bacteria</taxon>
        <taxon>Pseudomonadati</taxon>
        <taxon>Pseudomonadota</taxon>
        <taxon>Alphaproteobacteria</taxon>
        <taxon>Rhodobacterales</taxon>
        <taxon>Paracoccaceae</taxon>
        <taxon>Cognatiyoonia</taxon>
    </lineage>
</organism>
<evidence type="ECO:0000256" key="1">
    <source>
        <dbReference type="SAM" id="Phobius"/>
    </source>
</evidence>
<dbReference type="Proteomes" id="UP000184074">
    <property type="component" value="Unassembled WGS sequence"/>
</dbReference>
<protein>
    <submittedName>
        <fullName evidence="2">Uncharacterized protein</fullName>
    </submittedName>
</protein>
<dbReference type="AlphaFoldDB" id="A0A1M5RNX5"/>
<feature type="transmembrane region" description="Helical" evidence="1">
    <location>
        <begin position="12"/>
        <end position="33"/>
    </location>
</feature>
<keyword evidence="1" id="KW-0812">Transmembrane</keyword>
<keyword evidence="1" id="KW-0472">Membrane</keyword>
<sequence>MGRGPYQASIAFIKRSLMMTGSMVMTGILALPLSHLTI</sequence>
<keyword evidence="3" id="KW-1185">Reference proteome</keyword>
<evidence type="ECO:0000313" key="3">
    <source>
        <dbReference type="Proteomes" id="UP000184074"/>
    </source>
</evidence>
<gene>
    <name evidence="2" type="ORF">SAMN05444003_2689</name>
</gene>
<keyword evidence="1" id="KW-1133">Transmembrane helix</keyword>
<feature type="non-terminal residue" evidence="2">
    <location>
        <position position="38"/>
    </location>
</feature>
<dbReference type="EMBL" id="FQXB01000004">
    <property type="protein sequence ID" value="SHH27889.1"/>
    <property type="molecule type" value="Genomic_DNA"/>
</dbReference>
<proteinExistence type="predicted"/>